<reference evidence="18 19" key="1">
    <citation type="submission" date="2015-04" db="EMBL/GenBank/DDBJ databases">
        <title>Lasius niger genome sequencing.</title>
        <authorList>
            <person name="Konorov E.A."/>
            <person name="Nikitin M.A."/>
            <person name="Kirill M.V."/>
            <person name="Chang P."/>
        </authorList>
    </citation>
    <scope>NUCLEOTIDE SEQUENCE [LARGE SCALE GENOMIC DNA]</scope>
    <source>
        <tissue evidence="18">Whole</tissue>
    </source>
</reference>
<evidence type="ECO:0000256" key="11">
    <source>
        <dbReference type="ARBA" id="ARBA00045490"/>
    </source>
</evidence>
<evidence type="ECO:0000256" key="12">
    <source>
        <dbReference type="ARBA" id="ARBA00046681"/>
    </source>
</evidence>
<dbReference type="SUPFAM" id="SSF82549">
    <property type="entry name" value="DAK1/DegV-like"/>
    <property type="match status" value="1"/>
</dbReference>
<dbReference type="GO" id="GO:0005524">
    <property type="term" value="F:ATP binding"/>
    <property type="evidence" value="ECO:0007669"/>
    <property type="project" value="UniProtKB-KW"/>
</dbReference>
<evidence type="ECO:0000256" key="10">
    <source>
        <dbReference type="ARBA" id="ARBA00032426"/>
    </source>
</evidence>
<comment type="function">
    <text evidence="11">Catalyzes both the phosphorylation of dihydroxyacetone and of glyceraldehyde, and the splitting of ribonucleoside diphosphate-X compounds among which FAD is the best substrate. Represses IFIH1-mediated cellular antiviral response.</text>
</comment>
<dbReference type="STRING" id="67767.A0A0J7K6X1"/>
<dbReference type="Pfam" id="PF02733">
    <property type="entry name" value="Dak1"/>
    <property type="match status" value="1"/>
</dbReference>
<protein>
    <recommendedName>
        <fullName evidence="4">Triokinase/FMN cyclase</fullName>
        <ecNumber evidence="2">2.7.1.28</ecNumber>
        <ecNumber evidence="1">2.7.1.29</ecNumber>
        <ecNumber evidence="3">4.6.1.15</ecNumber>
    </recommendedName>
    <alternativeName>
        <fullName evidence="10">Bifunctional ATP-dependent dihydroxyacetone kinase/FAD-AMP lyase (cyclizing)</fullName>
    </alternativeName>
</protein>
<dbReference type="SMART" id="SM01120">
    <property type="entry name" value="Dak2"/>
    <property type="match status" value="1"/>
</dbReference>
<gene>
    <name evidence="18" type="ORF">RF55_14852</name>
</gene>
<comment type="catalytic activity">
    <reaction evidence="13">
        <text>D-glyceraldehyde + ATP = D-glyceraldehyde 3-phosphate + ADP + H(+)</text>
        <dbReference type="Rhea" id="RHEA:13941"/>
        <dbReference type="ChEBI" id="CHEBI:15378"/>
        <dbReference type="ChEBI" id="CHEBI:17378"/>
        <dbReference type="ChEBI" id="CHEBI:30616"/>
        <dbReference type="ChEBI" id="CHEBI:59776"/>
        <dbReference type="ChEBI" id="CHEBI:456216"/>
        <dbReference type="EC" id="2.7.1.28"/>
    </reaction>
</comment>
<dbReference type="EC" id="2.7.1.29" evidence="1"/>
<keyword evidence="19" id="KW-1185">Reference proteome</keyword>
<dbReference type="PaxDb" id="67767-A0A0J7K6X1"/>
<evidence type="ECO:0000256" key="7">
    <source>
        <dbReference type="ARBA" id="ARBA00022777"/>
    </source>
</evidence>
<evidence type="ECO:0000259" key="16">
    <source>
        <dbReference type="PROSITE" id="PS51480"/>
    </source>
</evidence>
<evidence type="ECO:0000256" key="14">
    <source>
        <dbReference type="ARBA" id="ARBA00048526"/>
    </source>
</evidence>
<evidence type="ECO:0000256" key="3">
    <source>
        <dbReference type="ARBA" id="ARBA00012578"/>
    </source>
</evidence>
<evidence type="ECO:0000256" key="9">
    <source>
        <dbReference type="ARBA" id="ARBA00023285"/>
    </source>
</evidence>
<dbReference type="GO" id="GO:0019563">
    <property type="term" value="P:glycerol catabolic process"/>
    <property type="evidence" value="ECO:0007669"/>
    <property type="project" value="TreeGrafter"/>
</dbReference>
<dbReference type="InterPro" id="IPR004007">
    <property type="entry name" value="DhaL_dom"/>
</dbReference>
<keyword evidence="8" id="KW-0067">ATP-binding</keyword>
<dbReference type="PANTHER" id="PTHR28629">
    <property type="entry name" value="TRIOKINASE/FMN CYCLASE"/>
    <property type="match status" value="1"/>
</dbReference>
<feature type="domain" description="DhaK" evidence="17">
    <location>
        <begin position="1"/>
        <end position="118"/>
    </location>
</feature>
<evidence type="ECO:0000313" key="19">
    <source>
        <dbReference type="Proteomes" id="UP000036403"/>
    </source>
</evidence>
<dbReference type="EC" id="4.6.1.15" evidence="3"/>
<keyword evidence="5" id="KW-0808">Transferase</keyword>
<dbReference type="PROSITE" id="PS51481">
    <property type="entry name" value="DHAK"/>
    <property type="match status" value="1"/>
</dbReference>
<comment type="subunit">
    <text evidence="12">Homodimer. Interacts with IFIH1 (via the CARD domains), the interaction is inhibited by viral infection.</text>
</comment>
<dbReference type="InterPro" id="IPR036117">
    <property type="entry name" value="DhaL_dom_sf"/>
</dbReference>
<dbReference type="Pfam" id="PF02734">
    <property type="entry name" value="Dak2"/>
    <property type="match status" value="1"/>
</dbReference>
<evidence type="ECO:0000256" key="15">
    <source>
        <dbReference type="ARBA" id="ARBA00048898"/>
    </source>
</evidence>
<evidence type="ECO:0000256" key="2">
    <source>
        <dbReference type="ARBA" id="ARBA00012110"/>
    </source>
</evidence>
<accession>A0A0J7K6X1</accession>
<dbReference type="InterPro" id="IPR050861">
    <property type="entry name" value="Dihydroxyacetone_Kinase"/>
</dbReference>
<dbReference type="AlphaFoldDB" id="A0A0J7K6X1"/>
<dbReference type="PROSITE" id="PS51480">
    <property type="entry name" value="DHAL"/>
    <property type="match status" value="1"/>
</dbReference>
<comment type="caution">
    <text evidence="18">The sequence shown here is derived from an EMBL/GenBank/DDBJ whole genome shotgun (WGS) entry which is preliminary data.</text>
</comment>
<dbReference type="GO" id="GO:0050354">
    <property type="term" value="F:triokinase activity"/>
    <property type="evidence" value="ECO:0007669"/>
    <property type="project" value="UniProtKB-EC"/>
</dbReference>
<keyword evidence="18" id="KW-0456">Lyase</keyword>
<dbReference type="EMBL" id="LBMM01012435">
    <property type="protein sequence ID" value="KMQ86223.1"/>
    <property type="molecule type" value="Genomic_DNA"/>
</dbReference>
<comment type="catalytic activity">
    <reaction evidence="15">
        <text>dihydroxyacetone + ATP = dihydroxyacetone phosphate + ADP + H(+)</text>
        <dbReference type="Rhea" id="RHEA:15773"/>
        <dbReference type="ChEBI" id="CHEBI:15378"/>
        <dbReference type="ChEBI" id="CHEBI:16016"/>
        <dbReference type="ChEBI" id="CHEBI:30616"/>
        <dbReference type="ChEBI" id="CHEBI:57642"/>
        <dbReference type="ChEBI" id="CHEBI:456216"/>
        <dbReference type="EC" id="2.7.1.29"/>
    </reaction>
</comment>
<dbReference type="GO" id="GO:0005829">
    <property type="term" value="C:cytosol"/>
    <property type="evidence" value="ECO:0007669"/>
    <property type="project" value="TreeGrafter"/>
</dbReference>
<evidence type="ECO:0000256" key="13">
    <source>
        <dbReference type="ARBA" id="ARBA00047974"/>
    </source>
</evidence>
<evidence type="ECO:0000256" key="8">
    <source>
        <dbReference type="ARBA" id="ARBA00022840"/>
    </source>
</evidence>
<keyword evidence="6" id="KW-0547">Nucleotide-binding</keyword>
<evidence type="ECO:0000313" key="18">
    <source>
        <dbReference type="EMBL" id="KMQ86223.1"/>
    </source>
</evidence>
<sequence>MGVHGEAGYERIKLGTASVLVTLMLKRICEALSLAANDSVAVIVNNFGALSQLEQGIVVHEIVIQLRNMNIEPVRVYSGVLMTSLNSAGMHVSLLKLTESDGDVFIKCLDEETTAPCWPGCSYSIPSTVTRIPFKDAEKKEAEKIGISLNVREQRLFKSCLKNACAAIVEQEAYLNELDRGCGDGDCGSTLKRFADGILNNLDNLSLSHPAALLSEIANIAEEHMGGTSGALYCLFFTTGAKKLASFKQGENLRHVWFCAFRSGLNCLEKYGKARAGDRTMIDTMDATCTMYEIMLKEYPNNFYDRLAAEAWKGCDSTKDMKPNGDNN</sequence>
<dbReference type="GO" id="GO:0004371">
    <property type="term" value="F:glycerone kinase activity"/>
    <property type="evidence" value="ECO:0007669"/>
    <property type="project" value="UniProtKB-EC"/>
</dbReference>
<dbReference type="GO" id="GO:0034012">
    <property type="term" value="F:FAD-AMP lyase (cyclizing) activity"/>
    <property type="evidence" value="ECO:0007669"/>
    <property type="project" value="UniProtKB-EC"/>
</dbReference>
<feature type="domain" description="DhaL" evidence="16">
    <location>
        <begin position="155"/>
        <end position="328"/>
    </location>
</feature>
<dbReference type="EC" id="2.7.1.28" evidence="2"/>
<comment type="catalytic activity">
    <reaction evidence="14">
        <text>FAD = riboflavin cyclic-4',5'-phosphate + AMP + H(+)</text>
        <dbReference type="Rhea" id="RHEA:13729"/>
        <dbReference type="ChEBI" id="CHEBI:15378"/>
        <dbReference type="ChEBI" id="CHEBI:57692"/>
        <dbReference type="ChEBI" id="CHEBI:76202"/>
        <dbReference type="ChEBI" id="CHEBI:456215"/>
        <dbReference type="EC" id="4.6.1.15"/>
    </reaction>
</comment>
<dbReference type="Proteomes" id="UP000036403">
    <property type="component" value="Unassembled WGS sequence"/>
</dbReference>
<dbReference type="InterPro" id="IPR004006">
    <property type="entry name" value="DhaK_dom"/>
</dbReference>
<keyword evidence="9" id="KW-0170">Cobalt</keyword>
<evidence type="ECO:0000256" key="6">
    <source>
        <dbReference type="ARBA" id="ARBA00022741"/>
    </source>
</evidence>
<dbReference type="PANTHER" id="PTHR28629:SF4">
    <property type="entry name" value="TRIOKINASE_FMN CYCLASE"/>
    <property type="match status" value="1"/>
</dbReference>
<evidence type="ECO:0000256" key="5">
    <source>
        <dbReference type="ARBA" id="ARBA00022679"/>
    </source>
</evidence>
<dbReference type="OrthoDB" id="1724672at2759"/>
<evidence type="ECO:0000256" key="4">
    <source>
        <dbReference type="ARBA" id="ARBA00018932"/>
    </source>
</evidence>
<name>A0A0J7K6X1_LASNI</name>
<dbReference type="SUPFAM" id="SSF101473">
    <property type="entry name" value="DhaL-like"/>
    <property type="match status" value="1"/>
</dbReference>
<organism evidence="18 19">
    <name type="scientific">Lasius niger</name>
    <name type="common">Black garden ant</name>
    <dbReference type="NCBI Taxonomy" id="67767"/>
    <lineage>
        <taxon>Eukaryota</taxon>
        <taxon>Metazoa</taxon>
        <taxon>Ecdysozoa</taxon>
        <taxon>Arthropoda</taxon>
        <taxon>Hexapoda</taxon>
        <taxon>Insecta</taxon>
        <taxon>Pterygota</taxon>
        <taxon>Neoptera</taxon>
        <taxon>Endopterygota</taxon>
        <taxon>Hymenoptera</taxon>
        <taxon>Apocrita</taxon>
        <taxon>Aculeata</taxon>
        <taxon>Formicoidea</taxon>
        <taxon>Formicidae</taxon>
        <taxon>Formicinae</taxon>
        <taxon>Lasius</taxon>
        <taxon>Lasius</taxon>
    </lineage>
</organism>
<evidence type="ECO:0000256" key="1">
    <source>
        <dbReference type="ARBA" id="ARBA00012107"/>
    </source>
</evidence>
<dbReference type="Gene3D" id="3.30.1180.20">
    <property type="entry name" value="Dihydroxyacetone kinase, domain 2"/>
    <property type="match status" value="1"/>
</dbReference>
<dbReference type="Gene3D" id="1.25.40.340">
    <property type="match status" value="1"/>
</dbReference>
<keyword evidence="7 18" id="KW-0418">Kinase</keyword>
<proteinExistence type="predicted"/>
<evidence type="ECO:0000259" key="17">
    <source>
        <dbReference type="PROSITE" id="PS51481"/>
    </source>
</evidence>